<organism evidence="1 2">
    <name type="scientific">Racocetra fulgida</name>
    <dbReference type="NCBI Taxonomy" id="60492"/>
    <lineage>
        <taxon>Eukaryota</taxon>
        <taxon>Fungi</taxon>
        <taxon>Fungi incertae sedis</taxon>
        <taxon>Mucoromycota</taxon>
        <taxon>Glomeromycotina</taxon>
        <taxon>Glomeromycetes</taxon>
        <taxon>Diversisporales</taxon>
        <taxon>Gigasporaceae</taxon>
        <taxon>Racocetra</taxon>
    </lineage>
</organism>
<name>A0A9N9CIX1_9GLOM</name>
<evidence type="ECO:0000313" key="1">
    <source>
        <dbReference type="EMBL" id="CAG8603186.1"/>
    </source>
</evidence>
<proteinExistence type="predicted"/>
<protein>
    <submittedName>
        <fullName evidence="1">11671_t:CDS:1</fullName>
    </submittedName>
</protein>
<dbReference type="Proteomes" id="UP000789396">
    <property type="component" value="Unassembled WGS sequence"/>
</dbReference>
<evidence type="ECO:0000313" key="2">
    <source>
        <dbReference type="Proteomes" id="UP000789396"/>
    </source>
</evidence>
<feature type="non-terminal residue" evidence="1">
    <location>
        <position position="42"/>
    </location>
</feature>
<gene>
    <name evidence="1" type="ORF">RFULGI_LOCUS6681</name>
</gene>
<dbReference type="EMBL" id="CAJVPZ010008914">
    <property type="protein sequence ID" value="CAG8603186.1"/>
    <property type="molecule type" value="Genomic_DNA"/>
</dbReference>
<comment type="caution">
    <text evidence="1">The sequence shown here is derived from an EMBL/GenBank/DDBJ whole genome shotgun (WGS) entry which is preliminary data.</text>
</comment>
<accession>A0A9N9CIX1</accession>
<keyword evidence="2" id="KW-1185">Reference proteome</keyword>
<reference evidence="1" key="1">
    <citation type="submission" date="2021-06" db="EMBL/GenBank/DDBJ databases">
        <authorList>
            <person name="Kallberg Y."/>
            <person name="Tangrot J."/>
            <person name="Rosling A."/>
        </authorList>
    </citation>
    <scope>NUCLEOTIDE SEQUENCE</scope>
    <source>
        <strain evidence="1">IN212</strain>
    </source>
</reference>
<sequence length="42" mass="4864">MNYGNKNLEYLSANVIKESRYTNNYLLKIIVESKGLIIVESK</sequence>
<dbReference type="AlphaFoldDB" id="A0A9N9CIX1"/>